<dbReference type="GO" id="GO:0008758">
    <property type="term" value="F:UDP-2,3-diacylglucosamine hydrolase activity"/>
    <property type="evidence" value="ECO:0007669"/>
    <property type="project" value="TreeGrafter"/>
</dbReference>
<dbReference type="EMBL" id="CP002582">
    <property type="protein sequence ID" value="ADZ84220.1"/>
    <property type="molecule type" value="Genomic_DNA"/>
</dbReference>
<dbReference type="GO" id="GO:0016020">
    <property type="term" value="C:membrane"/>
    <property type="evidence" value="ECO:0007669"/>
    <property type="project" value="GOC"/>
</dbReference>
<organism evidence="5 6">
    <name type="scientific">Cellulosilyticum lentocellum (strain ATCC 49066 / DSM 5427 / NCIMB 11756 / RHM5)</name>
    <name type="common">Clostridium lentocellum</name>
    <dbReference type="NCBI Taxonomy" id="642492"/>
    <lineage>
        <taxon>Bacteria</taxon>
        <taxon>Bacillati</taxon>
        <taxon>Bacillota</taxon>
        <taxon>Clostridia</taxon>
        <taxon>Lachnospirales</taxon>
        <taxon>Cellulosilyticaceae</taxon>
        <taxon>Cellulosilyticum</taxon>
    </lineage>
</organism>
<sequence length="279" mass="31825">MKHKTKLYLKRSILILVLMIVTLAFYHGLVIRHYVFETSKLDSETKLRLVTLADLHSHIYGHQQQDLIDKIKKAKPDIIVMVGDMIDDEAPITGMELLLEGLQGVAPMYYVTGNHEYWSGQIKEIKAFMRKYQVTVLEQEYKVLHVKGNKVILAGLDDVAGFEEESIWEIEAKMAFKELEHEEGYKILLSHRPDLVGVYKELPFDLVIAGHTHGGIIRIPYFSNGFFAANQKLFPDYVGGLYKEEGFNLVVSRGLSAEVIPPRLFNPPEITLIELIGEK</sequence>
<dbReference type="PANTHER" id="PTHR31302:SF31">
    <property type="entry name" value="PHOSPHODIESTERASE YAEI"/>
    <property type="match status" value="1"/>
</dbReference>
<feature type="domain" description="Calcineurin-like phosphoesterase" evidence="4">
    <location>
        <begin position="48"/>
        <end position="214"/>
    </location>
</feature>
<dbReference type="InterPro" id="IPR051158">
    <property type="entry name" value="Metallophosphoesterase_sf"/>
</dbReference>
<dbReference type="KEGG" id="cle:Clole_2514"/>
<dbReference type="AlphaFoldDB" id="F2JHI1"/>
<dbReference type="PANTHER" id="PTHR31302">
    <property type="entry name" value="TRANSMEMBRANE PROTEIN WITH METALLOPHOSPHOESTERASE DOMAIN-RELATED"/>
    <property type="match status" value="1"/>
</dbReference>
<feature type="transmembrane region" description="Helical" evidence="3">
    <location>
        <begin position="12"/>
        <end position="35"/>
    </location>
</feature>
<accession>F2JHI1</accession>
<evidence type="ECO:0000259" key="4">
    <source>
        <dbReference type="Pfam" id="PF00149"/>
    </source>
</evidence>
<dbReference type="CDD" id="cd07385">
    <property type="entry name" value="MPP_YkuE_C"/>
    <property type="match status" value="1"/>
</dbReference>
<proteinExistence type="predicted"/>
<dbReference type="GO" id="GO:0009245">
    <property type="term" value="P:lipid A biosynthetic process"/>
    <property type="evidence" value="ECO:0007669"/>
    <property type="project" value="TreeGrafter"/>
</dbReference>
<dbReference type="eggNOG" id="COG1408">
    <property type="taxonomic scope" value="Bacteria"/>
</dbReference>
<evidence type="ECO:0000256" key="1">
    <source>
        <dbReference type="ARBA" id="ARBA00022723"/>
    </source>
</evidence>
<dbReference type="Proteomes" id="UP000008467">
    <property type="component" value="Chromosome"/>
</dbReference>
<evidence type="ECO:0000313" key="5">
    <source>
        <dbReference type="EMBL" id="ADZ84220.1"/>
    </source>
</evidence>
<evidence type="ECO:0000256" key="3">
    <source>
        <dbReference type="SAM" id="Phobius"/>
    </source>
</evidence>
<dbReference type="Gene3D" id="3.60.21.10">
    <property type="match status" value="1"/>
</dbReference>
<reference evidence="5 6" key="1">
    <citation type="journal article" date="2011" name="J. Bacteriol.">
        <title>Complete genome sequence of the cellulose-degrading bacterium Cellulosilyticum lentocellum.</title>
        <authorList>
            <consortium name="US DOE Joint Genome Institute"/>
            <person name="Miller D.A."/>
            <person name="Suen G."/>
            <person name="Bruce D."/>
            <person name="Copeland A."/>
            <person name="Cheng J.F."/>
            <person name="Detter C."/>
            <person name="Goodwin L.A."/>
            <person name="Han C.S."/>
            <person name="Hauser L.J."/>
            <person name="Land M.L."/>
            <person name="Lapidus A."/>
            <person name="Lucas S."/>
            <person name="Meincke L."/>
            <person name="Pitluck S."/>
            <person name="Tapia R."/>
            <person name="Teshima H."/>
            <person name="Woyke T."/>
            <person name="Fox B.G."/>
            <person name="Angert E.R."/>
            <person name="Currie C.R."/>
        </authorList>
    </citation>
    <scope>NUCLEOTIDE SEQUENCE [LARGE SCALE GENOMIC DNA]</scope>
    <source>
        <strain evidence="6">ATCC 49066 / DSM 5427 / NCIMB 11756 / RHM5</strain>
    </source>
</reference>
<dbReference type="SUPFAM" id="SSF56300">
    <property type="entry name" value="Metallo-dependent phosphatases"/>
    <property type="match status" value="1"/>
</dbReference>
<keyword evidence="1" id="KW-0479">Metal-binding</keyword>
<protein>
    <submittedName>
        <fullName evidence="5">Metallophosphoesterase</fullName>
    </submittedName>
</protein>
<dbReference type="HOGENOM" id="CLU_025443_1_0_9"/>
<dbReference type="Pfam" id="PF00149">
    <property type="entry name" value="Metallophos"/>
    <property type="match status" value="1"/>
</dbReference>
<dbReference type="InterPro" id="IPR029052">
    <property type="entry name" value="Metallo-depent_PP-like"/>
</dbReference>
<name>F2JHI1_CELLD</name>
<dbReference type="InterPro" id="IPR004843">
    <property type="entry name" value="Calcineurin-like_PHP"/>
</dbReference>
<keyword evidence="6" id="KW-1185">Reference proteome</keyword>
<keyword evidence="3" id="KW-0472">Membrane</keyword>
<keyword evidence="2" id="KW-0378">Hydrolase</keyword>
<keyword evidence="3" id="KW-0812">Transmembrane</keyword>
<gene>
    <name evidence="5" type="ordered locus">Clole_2514</name>
</gene>
<dbReference type="RefSeq" id="WP_013657513.1">
    <property type="nucleotide sequence ID" value="NC_015275.1"/>
</dbReference>
<dbReference type="STRING" id="642492.Clole_2514"/>
<evidence type="ECO:0000256" key="2">
    <source>
        <dbReference type="ARBA" id="ARBA00022801"/>
    </source>
</evidence>
<evidence type="ECO:0000313" key="6">
    <source>
        <dbReference type="Proteomes" id="UP000008467"/>
    </source>
</evidence>
<keyword evidence="3" id="KW-1133">Transmembrane helix</keyword>
<dbReference type="GO" id="GO:0046872">
    <property type="term" value="F:metal ion binding"/>
    <property type="evidence" value="ECO:0007669"/>
    <property type="project" value="UniProtKB-KW"/>
</dbReference>